<keyword evidence="5" id="KW-1185">Reference proteome</keyword>
<dbReference type="SUPFAM" id="SSF57701">
    <property type="entry name" value="Zn2/Cys6 DNA-binding domain"/>
    <property type="match status" value="1"/>
</dbReference>
<dbReference type="Pfam" id="PF00172">
    <property type="entry name" value="Zn_clus"/>
    <property type="match status" value="1"/>
</dbReference>
<reference evidence="4 5" key="1">
    <citation type="journal article" date="2024" name="IMA Fungus">
        <title>Apiospora arundinis, a panoply of carbohydrate-active enzymes and secondary metabolites.</title>
        <authorList>
            <person name="Sorensen T."/>
            <person name="Petersen C."/>
            <person name="Muurmann A.T."/>
            <person name="Christiansen J.V."/>
            <person name="Brundto M.L."/>
            <person name="Overgaard C.K."/>
            <person name="Boysen A.T."/>
            <person name="Wollenberg R.D."/>
            <person name="Larsen T.O."/>
            <person name="Sorensen J.L."/>
            <person name="Nielsen K.L."/>
            <person name="Sondergaard T.E."/>
        </authorList>
    </citation>
    <scope>NUCLEOTIDE SEQUENCE [LARGE SCALE GENOMIC DNA]</scope>
    <source>
        <strain evidence="4 5">AAU 773</strain>
    </source>
</reference>
<dbReference type="PANTHER" id="PTHR47256">
    <property type="entry name" value="ZN(II)2CYS6 TRANSCRIPTION FACTOR (EUROFUNG)-RELATED"/>
    <property type="match status" value="1"/>
</dbReference>
<gene>
    <name evidence="4" type="ORF">PGQ11_002193</name>
</gene>
<dbReference type="InterPro" id="IPR036864">
    <property type="entry name" value="Zn2-C6_fun-type_DNA-bd_sf"/>
</dbReference>
<dbReference type="Gene3D" id="4.10.240.10">
    <property type="entry name" value="Zn(2)-C6 fungal-type DNA-binding domain"/>
    <property type="match status" value="1"/>
</dbReference>
<dbReference type="Proteomes" id="UP001390339">
    <property type="component" value="Unassembled WGS sequence"/>
</dbReference>
<feature type="compositionally biased region" description="Polar residues" evidence="2">
    <location>
        <begin position="20"/>
        <end position="30"/>
    </location>
</feature>
<sequence length="730" mass="81951">MLPRKYVSLLPASGPRIDADQSSSSGNTQDEANKRKRIGTQIACNSCRVKKTRCDGRRPTCGPCRKRTTDCIYSTRKDLGEEPQEILELLKWLPEHRAFDVLRVLRANDGDCAAALSVIKSGPGGTRRPSDFNVPRDEIPAQSPLGVELMARHPIAYPMLQPISVNALQESNLLRSVNATRPTELSFKRPFEIRDPLITGELFNIDSDSAVKLYRAHGAPEDSVPISRDYCDDRLSGLHIAAWTTVQVSNELAARIISLYLKTDHPLLGTFDPDLFVSDLITQQKRFCSSLLVNALLYWGTQMYSAIDKGVNKHARLFCAEAERLWSEVKHTDTLLNMAGAQLLSLAYMGHGKDHACLKYLAEAVKMGERLKLFGREDAIGEEAQREMSVDDQSAASFAAWGLFNWGVLTAIFYRQPGVVYPDCPPSLLIPGNIRTGLCTPTDDDSSSEEAPISSKRSLPAYMGTTFTYLCQLWRIVHEFTLTYNNERNKAKETPKLDVAEMKYRELLAWVQNLPAELARGEDSPHHVVVFHIWIHAVVLDLFRPFVKEPGLRHTKLKTFSARQCSPRAAFDASVEQLKHLIIDYRTSYESSAYTILWHTALMYVANAVLVSKDADWRVYFLLCIYGYESLNRPFRVSEAIGTSLLTMTLRNSDITIEEARGLLVELKERGLADLQSEGTIRATFMGDLELAMSDPEAARVENLANSFEDMVSFREFVHDAPIEDVSMSI</sequence>
<feature type="region of interest" description="Disordered" evidence="2">
    <location>
        <begin position="12"/>
        <end position="34"/>
    </location>
</feature>
<dbReference type="PROSITE" id="PS50048">
    <property type="entry name" value="ZN2_CY6_FUNGAL_2"/>
    <property type="match status" value="1"/>
</dbReference>
<dbReference type="PROSITE" id="PS00463">
    <property type="entry name" value="ZN2_CY6_FUNGAL_1"/>
    <property type="match status" value="1"/>
</dbReference>
<proteinExistence type="predicted"/>
<dbReference type="PANTHER" id="PTHR47256:SF3">
    <property type="entry name" value="ZN(II)2CYS6 TRANSCRIPTION FACTOR (EUROFUNG)"/>
    <property type="match status" value="1"/>
</dbReference>
<dbReference type="SMART" id="SM00066">
    <property type="entry name" value="GAL4"/>
    <property type="match status" value="1"/>
</dbReference>
<dbReference type="CDD" id="cd00067">
    <property type="entry name" value="GAL4"/>
    <property type="match status" value="1"/>
</dbReference>
<name>A0ABR2JHW9_9PEZI</name>
<keyword evidence="1" id="KW-0539">Nucleus</keyword>
<protein>
    <submittedName>
        <fullName evidence="4">Nitrogen assimilation transcription factor nit-4</fullName>
    </submittedName>
</protein>
<evidence type="ECO:0000256" key="2">
    <source>
        <dbReference type="SAM" id="MobiDB-lite"/>
    </source>
</evidence>
<evidence type="ECO:0000256" key="1">
    <source>
        <dbReference type="ARBA" id="ARBA00023242"/>
    </source>
</evidence>
<comment type="caution">
    <text evidence="4">The sequence shown here is derived from an EMBL/GenBank/DDBJ whole genome shotgun (WGS) entry which is preliminary data.</text>
</comment>
<dbReference type="CDD" id="cd12148">
    <property type="entry name" value="fungal_TF_MHR"/>
    <property type="match status" value="1"/>
</dbReference>
<evidence type="ECO:0000259" key="3">
    <source>
        <dbReference type="PROSITE" id="PS50048"/>
    </source>
</evidence>
<organism evidence="4 5">
    <name type="scientific">Apiospora arundinis</name>
    <dbReference type="NCBI Taxonomy" id="335852"/>
    <lineage>
        <taxon>Eukaryota</taxon>
        <taxon>Fungi</taxon>
        <taxon>Dikarya</taxon>
        <taxon>Ascomycota</taxon>
        <taxon>Pezizomycotina</taxon>
        <taxon>Sordariomycetes</taxon>
        <taxon>Xylariomycetidae</taxon>
        <taxon>Amphisphaeriales</taxon>
        <taxon>Apiosporaceae</taxon>
        <taxon>Apiospora</taxon>
    </lineage>
</organism>
<dbReference type="InterPro" id="IPR053187">
    <property type="entry name" value="Notoamide_regulator"/>
</dbReference>
<feature type="domain" description="Zn(2)-C6 fungal-type" evidence="3">
    <location>
        <begin position="43"/>
        <end position="73"/>
    </location>
</feature>
<dbReference type="InterPro" id="IPR001138">
    <property type="entry name" value="Zn2Cys6_DnaBD"/>
</dbReference>
<evidence type="ECO:0000313" key="5">
    <source>
        <dbReference type="Proteomes" id="UP001390339"/>
    </source>
</evidence>
<evidence type="ECO:0000313" key="4">
    <source>
        <dbReference type="EMBL" id="KAK8877247.1"/>
    </source>
</evidence>
<dbReference type="EMBL" id="JAPCWZ010000002">
    <property type="protein sequence ID" value="KAK8877247.1"/>
    <property type="molecule type" value="Genomic_DNA"/>
</dbReference>
<accession>A0ABR2JHW9</accession>